<organism evidence="3 4">
    <name type="scientific">Corynebacterium heidelbergense</name>
    <dbReference type="NCBI Taxonomy" id="2055947"/>
    <lineage>
        <taxon>Bacteria</taxon>
        <taxon>Bacillati</taxon>
        <taxon>Actinomycetota</taxon>
        <taxon>Actinomycetes</taxon>
        <taxon>Mycobacteriales</taxon>
        <taxon>Corynebacteriaceae</taxon>
        <taxon>Corynebacterium</taxon>
    </lineage>
</organism>
<sequence>MSMVTDSEPQGTGEQATSQTHTEINDRIVDRIARQAALSVPGVVADSSGMNKLPGRGLPRFDIDRATADTAMYVTAHIAVQWPCPVVAVAQTARETIAEWLEHYTGVAVLAINVEVEEVVGTDDGEIYPENATAATAEAHGPQEGYALRAGRTQRTTLEELAAAPRTPELHYIIAEPLQAHPPTVEARLAEEDILRPQPMVDVDVRSISAPAEGEVRSIAAPAEPHVRSVAAPEPRDVLRPVEPEPVTPISISAPHPTPVRRIRHLPEPQLLRIPTPEPLAVSRVRPPVTRSVYVPKVPENVGLRRIASPVGLPLLADIPTPQGLPMRDVPTPEGLAVTVFPRSRREDLTPVYVRQHATITPTVPAAERGPVQVRVVPSAQRAELERMLVAGSALRAERGALDEGGHL</sequence>
<evidence type="ECO:0000313" key="3">
    <source>
        <dbReference type="EMBL" id="RAV34438.1"/>
    </source>
</evidence>
<dbReference type="RefSeq" id="WP_112769081.1">
    <property type="nucleotide sequence ID" value="NZ_CP063191.1"/>
</dbReference>
<dbReference type="EMBL" id="PHQP01000015">
    <property type="protein sequence ID" value="RAV34438.1"/>
    <property type="molecule type" value="Genomic_DNA"/>
</dbReference>
<evidence type="ECO:0000313" key="4">
    <source>
        <dbReference type="Proteomes" id="UP000251047"/>
    </source>
</evidence>
<dbReference type="OrthoDB" id="4398969at2"/>
<feature type="region of interest" description="Disordered" evidence="2">
    <location>
        <begin position="239"/>
        <end position="260"/>
    </location>
</feature>
<evidence type="ECO:0000256" key="1">
    <source>
        <dbReference type="ARBA" id="ARBA00005721"/>
    </source>
</evidence>
<protein>
    <recommendedName>
        <fullName evidence="5">Asp23/Gls24 family protein</fullName>
    </recommendedName>
</protein>
<reference evidence="3 4" key="1">
    <citation type="journal article" date="2018" name="Syst. Appl. Microbiol.">
        <title>Corynebacterium heidelbergense sp. nov., isolated from the preen glands of Egyptian geese (Alopochen aegyptiacus).</title>
        <authorList>
            <person name="Braun M.S."/>
            <person name="Wang E."/>
            <person name="Zimmermann S."/>
            <person name="Wink M."/>
        </authorList>
    </citation>
    <scope>NUCLEOTIDE SEQUENCE [LARGE SCALE GENOMIC DNA]</scope>
    <source>
        <strain evidence="3 4">DSM 104638</strain>
    </source>
</reference>
<evidence type="ECO:0008006" key="5">
    <source>
        <dbReference type="Google" id="ProtNLM"/>
    </source>
</evidence>
<comment type="similarity">
    <text evidence="1">Belongs to the asp23 family.</text>
</comment>
<dbReference type="AlphaFoldDB" id="A0A364VCV6"/>
<proteinExistence type="inferred from homology"/>
<dbReference type="InterPro" id="IPR005531">
    <property type="entry name" value="Asp23"/>
</dbReference>
<dbReference type="Proteomes" id="UP000251047">
    <property type="component" value="Unassembled WGS sequence"/>
</dbReference>
<feature type="region of interest" description="Disordered" evidence="2">
    <location>
        <begin position="1"/>
        <end position="22"/>
    </location>
</feature>
<evidence type="ECO:0000256" key="2">
    <source>
        <dbReference type="SAM" id="MobiDB-lite"/>
    </source>
</evidence>
<comment type="caution">
    <text evidence="3">The sequence shown here is derived from an EMBL/GenBank/DDBJ whole genome shotgun (WGS) entry which is preliminary data.</text>
</comment>
<accession>A0A364VCV6</accession>
<dbReference type="Pfam" id="PF03780">
    <property type="entry name" value="Asp23"/>
    <property type="match status" value="1"/>
</dbReference>
<name>A0A364VCV6_9CORY</name>
<gene>
    <name evidence="3" type="ORF">CWC39_03240</name>
</gene>